<reference evidence="2 3" key="1">
    <citation type="submission" date="2016-10" db="EMBL/GenBank/DDBJ databases">
        <authorList>
            <person name="de Groot N.N."/>
        </authorList>
    </citation>
    <scope>NUCLEOTIDE SEQUENCE [LARGE SCALE GENOMIC DNA]</scope>
    <source>
        <strain evidence="2 3">CGMCC 1.7059</strain>
    </source>
</reference>
<gene>
    <name evidence="2" type="ORF">SAMN04487960_1037</name>
</gene>
<feature type="transmembrane region" description="Helical" evidence="1">
    <location>
        <begin position="14"/>
        <end position="37"/>
    </location>
</feature>
<dbReference type="STRING" id="488533.SAMN04487960_1037"/>
<accession>A0A1H2U791</accession>
<feature type="transmembrane region" description="Helical" evidence="1">
    <location>
        <begin position="49"/>
        <end position="71"/>
    </location>
</feature>
<protein>
    <submittedName>
        <fullName evidence="2">Uncharacterized protein</fullName>
    </submittedName>
</protein>
<keyword evidence="1" id="KW-0472">Membrane</keyword>
<dbReference type="AlphaFoldDB" id="A0A1H2U791"/>
<keyword evidence="1" id="KW-0812">Transmembrane</keyword>
<keyword evidence="1" id="KW-1133">Transmembrane helix</keyword>
<evidence type="ECO:0000313" key="3">
    <source>
        <dbReference type="Proteomes" id="UP000199675"/>
    </source>
</evidence>
<keyword evidence="3" id="KW-1185">Reference proteome</keyword>
<sequence>MGFLSEEAHFFKEVIIMFWTFVATVFSGLGAAGIALGIRAITAKRAPKWIIPVFAGLGMLAYLIQGEYTWFEHKKSQLPPEAVVVGQEQLKNPLRPWTYLVPQVTSFTVLDTNSLESSPNNRDIHMFYLYRFEQSYTDAVSKQIHLLNCASKELVPLDDSGAPQVERLRTLADDDRLFLAACI</sequence>
<dbReference type="Proteomes" id="UP000199675">
    <property type="component" value="Unassembled WGS sequence"/>
</dbReference>
<dbReference type="EMBL" id="FNNE01000003">
    <property type="protein sequence ID" value="SDW51324.1"/>
    <property type="molecule type" value="Genomic_DNA"/>
</dbReference>
<evidence type="ECO:0000256" key="1">
    <source>
        <dbReference type="SAM" id="Phobius"/>
    </source>
</evidence>
<name>A0A1H2U791_9GAMM</name>
<proteinExistence type="predicted"/>
<evidence type="ECO:0000313" key="2">
    <source>
        <dbReference type="EMBL" id="SDW51324.1"/>
    </source>
</evidence>
<organism evidence="2 3">
    <name type="scientific">Marinobacter mobilis</name>
    <dbReference type="NCBI Taxonomy" id="488533"/>
    <lineage>
        <taxon>Bacteria</taxon>
        <taxon>Pseudomonadati</taxon>
        <taxon>Pseudomonadota</taxon>
        <taxon>Gammaproteobacteria</taxon>
        <taxon>Pseudomonadales</taxon>
        <taxon>Marinobacteraceae</taxon>
        <taxon>Marinobacter</taxon>
    </lineage>
</organism>